<dbReference type="InterPro" id="IPR009875">
    <property type="entry name" value="PilZ_domain"/>
</dbReference>
<reference evidence="2 3" key="1">
    <citation type="submission" date="2024-04" db="EMBL/GenBank/DDBJ databases">
        <title>Novel species of the genus Ideonella isolated from streams.</title>
        <authorList>
            <person name="Lu H."/>
        </authorList>
    </citation>
    <scope>NUCLEOTIDE SEQUENCE [LARGE SCALE GENOMIC DNA]</scope>
    <source>
        <strain evidence="2 3">DXS29W</strain>
    </source>
</reference>
<organism evidence="2 3">
    <name type="scientific">Ideonella lacteola</name>
    <dbReference type="NCBI Taxonomy" id="2984193"/>
    <lineage>
        <taxon>Bacteria</taxon>
        <taxon>Pseudomonadati</taxon>
        <taxon>Pseudomonadota</taxon>
        <taxon>Betaproteobacteria</taxon>
        <taxon>Burkholderiales</taxon>
        <taxon>Sphaerotilaceae</taxon>
        <taxon>Ideonella</taxon>
    </lineage>
</organism>
<dbReference type="EMBL" id="JBBUTG010000033">
    <property type="protein sequence ID" value="MEK8034719.1"/>
    <property type="molecule type" value="Genomic_DNA"/>
</dbReference>
<name>A0ABU9BXK4_9BURK</name>
<dbReference type="SUPFAM" id="SSF141371">
    <property type="entry name" value="PilZ domain-like"/>
    <property type="match status" value="1"/>
</dbReference>
<dbReference type="RefSeq" id="WP_341429149.1">
    <property type="nucleotide sequence ID" value="NZ_JBBUTG010000033.1"/>
</dbReference>
<gene>
    <name evidence="2" type="ORF">AACH06_28205</name>
</gene>
<feature type="domain" description="PilZ" evidence="1">
    <location>
        <begin position="40"/>
        <end position="143"/>
    </location>
</feature>
<evidence type="ECO:0000313" key="2">
    <source>
        <dbReference type="EMBL" id="MEK8034719.1"/>
    </source>
</evidence>
<sequence>MTVLFALALAHQGSDDVASTGEDYMPIAPATSQSFAAELDRRSGARRPLRTEAAISLASGPPWPAQMVDVGLRGLSLHLDHDNVPAGSGCDVTFTLPLKEAEHPIRIRAKVTRRLVRSGGYKLDLEVQHASPEDAQALERFVIER</sequence>
<keyword evidence="3" id="KW-1185">Reference proteome</keyword>
<comment type="caution">
    <text evidence="2">The sequence shown here is derived from an EMBL/GenBank/DDBJ whole genome shotgun (WGS) entry which is preliminary data.</text>
</comment>
<proteinExistence type="predicted"/>
<dbReference type="Proteomes" id="UP001371218">
    <property type="component" value="Unassembled WGS sequence"/>
</dbReference>
<evidence type="ECO:0000259" key="1">
    <source>
        <dbReference type="Pfam" id="PF07238"/>
    </source>
</evidence>
<dbReference type="Pfam" id="PF07238">
    <property type="entry name" value="PilZ"/>
    <property type="match status" value="1"/>
</dbReference>
<dbReference type="Gene3D" id="2.40.10.220">
    <property type="entry name" value="predicted glycosyltransferase like domains"/>
    <property type="match status" value="1"/>
</dbReference>
<protein>
    <submittedName>
        <fullName evidence="2">PilZ domain-containing protein</fullName>
    </submittedName>
</protein>
<evidence type="ECO:0000313" key="3">
    <source>
        <dbReference type="Proteomes" id="UP001371218"/>
    </source>
</evidence>
<accession>A0ABU9BXK4</accession>